<keyword evidence="2" id="KW-0597">Phosphoprotein</keyword>
<keyword evidence="3" id="KW-0677">Repeat</keyword>
<protein>
    <recommendedName>
        <fullName evidence="11">Myocardin</fullName>
    </recommendedName>
</protein>
<dbReference type="GO" id="GO:0051145">
    <property type="term" value="P:smooth muscle cell differentiation"/>
    <property type="evidence" value="ECO:0007669"/>
    <property type="project" value="TreeGrafter"/>
</dbReference>
<feature type="repeat" description="RPEL" evidence="12">
    <location>
        <begin position="60"/>
        <end position="85"/>
    </location>
</feature>
<dbReference type="InterPro" id="IPR004018">
    <property type="entry name" value="RPEL_repeat"/>
</dbReference>
<dbReference type="InterPro" id="IPR043451">
    <property type="entry name" value="Myocardin-like"/>
</dbReference>
<evidence type="ECO:0000256" key="9">
    <source>
        <dbReference type="ARBA" id="ARBA00023242"/>
    </source>
</evidence>
<keyword evidence="9" id="KW-0539">Nucleus</keyword>
<dbReference type="GO" id="GO:0005634">
    <property type="term" value="C:nucleus"/>
    <property type="evidence" value="ECO:0007669"/>
    <property type="project" value="UniProtKB-SubCell"/>
</dbReference>
<dbReference type="Gene3D" id="1.10.720.30">
    <property type="entry name" value="SAP domain"/>
    <property type="match status" value="1"/>
</dbReference>
<evidence type="ECO:0000256" key="7">
    <source>
        <dbReference type="ARBA" id="ARBA00023159"/>
    </source>
</evidence>
<dbReference type="SUPFAM" id="SSF68906">
    <property type="entry name" value="SAP domain"/>
    <property type="match status" value="1"/>
</dbReference>
<dbReference type="GO" id="GO:0003713">
    <property type="term" value="F:transcription coactivator activity"/>
    <property type="evidence" value="ECO:0007669"/>
    <property type="project" value="TreeGrafter"/>
</dbReference>
<evidence type="ECO:0000256" key="10">
    <source>
        <dbReference type="ARBA" id="ARBA00057404"/>
    </source>
</evidence>
<dbReference type="PROSITE" id="PS50800">
    <property type="entry name" value="SAP"/>
    <property type="match status" value="1"/>
</dbReference>
<dbReference type="InterPro" id="IPR003034">
    <property type="entry name" value="SAP_dom"/>
</dbReference>
<dbReference type="FunFam" id="1.10.720.30:FF:000008">
    <property type="entry name" value="Myocardin"/>
    <property type="match status" value="1"/>
</dbReference>
<evidence type="ECO:0000259" key="15">
    <source>
        <dbReference type="PROSITE" id="PS50800"/>
    </source>
</evidence>
<evidence type="ECO:0000256" key="3">
    <source>
        <dbReference type="ARBA" id="ARBA00022737"/>
    </source>
</evidence>
<dbReference type="GO" id="GO:0055007">
    <property type="term" value="P:cardiac muscle cell differentiation"/>
    <property type="evidence" value="ECO:0007669"/>
    <property type="project" value="TreeGrafter"/>
</dbReference>
<comment type="function">
    <text evidence="10">Smooth muscle cells (SM) and cardiac muscle cells-specific transcriptional factor which uses the canonical single or multiple CArG boxes DNA sequence. Acts as a cofactor of serum response factor (SRF) with the potential to modulate SRF-target genes. Plays a crucial role in cardiogenesis, urinary bladder development, and differentiation of the smooth muscle cell lineage (myogenesis). Positively regulates the transcription of genes involved in vascular smooth muscle contraction.</text>
</comment>
<sequence>MTLLGSEHSLLIRSKFRSVLQLRLQQRRTQEQLANQDIMLSLQNQTIFQEQRKGFDKTEDYLKHKIRKRPEGTNLINMHILQDTTTEESITAPQMKLKRARLADDLTENIALRPGLLELVEKNRIPVDSTMKESMKGNHVGISKSTDAFAFDEDSSNDELSPEQIRSEDSQSSNSFPPDTKATGASSSAPSETTQDHTSGSENDRNEPVSHFINQSDNMKQVNGPLSSPIPLPAAVKLIVVPVTRAFFSLKLCWICWGVTLSFWVYLLDFSQSKSKSFSDSKNRHKKPKDTKPKVKKLKYHQYIPPDQKAEKSPPPMDSAYARLLQQQQLFLQLQILSQQQQQQRFSYPGHHQAQLKEPNEELIRNPNSSVSISNTPLSPAKTTFSGQTGISSLKLGPLPSNLDDLKVSELRQQLRIRGLPVSGTKTALMNRLRPFQDCPENTVPNFSDITTITFPVNPGNTLTSYQSSSTSVLPSGFYHFGSTSSTPPISPASSDVSVTGSLPDTFNDTSPSFVLQPSPIHICAEDGVMSSLNGGCIQSDLDGTDSEKDKMLVEKQKVINELTMKLQQEQRQVEELRMQLQKQKRNNYTEKKQPQTNFFGVPIKTEDTVCSCPFPSKQTSVKIQSNNSDKQLSTREPAQLLPPLNSHSVESVGQTKALSSTFLSPQNSPQHSPLGAIKSPQCISRPPSPNNHYLLSSSSSSQGEKHSGLSQTSSQMCSIQSSGIQDGNTSGFSPESSKLHIPFFGTQPDSRQVTRVNASSKSPDTEHKMAVLHSSCQAGPKLSIPSRTFSKSSSGLSEIMQPPTYEDAIKQQMIQSQQMDELLDVLIESGEMPANVKEDHSCFQKAQKITGSSQSLLHKSSSPFEHISSASQLSFDHCTTNSDNHFEVLLNSHSPLGKVSDVTLLKIGIEESQFEGIMDRFSDKATDELLGSHEILPAPLSPIQSQLSPSSIDGTGLQMSLTESPWETMEWLDLTPPSSTTDFSSLTATGPSIFNSDFLDITDLSLNSTMDLHLQQW</sequence>
<dbReference type="Pfam" id="PF02037">
    <property type="entry name" value="SAP"/>
    <property type="match status" value="1"/>
</dbReference>
<dbReference type="PANTHER" id="PTHR22793">
    <property type="entry name" value="MYOCARDIN-RELATED TRANSCRIPTION FACTOR-RELATED"/>
    <property type="match status" value="1"/>
</dbReference>
<dbReference type="InterPro" id="IPR036361">
    <property type="entry name" value="SAP_dom_sf"/>
</dbReference>
<proteinExistence type="predicted"/>
<dbReference type="GeneID" id="110193932"/>
<keyword evidence="5" id="KW-0805">Transcription regulation</keyword>
<evidence type="ECO:0000313" key="16">
    <source>
        <dbReference type="Proteomes" id="UP000515140"/>
    </source>
</evidence>
<feature type="region of interest" description="Disordered" evidence="14">
    <location>
        <begin position="275"/>
        <end position="316"/>
    </location>
</feature>
<keyword evidence="4" id="KW-0832">Ubl conjugation</keyword>
<dbReference type="Proteomes" id="UP000515140">
    <property type="component" value="Unplaced"/>
</dbReference>
<evidence type="ECO:0000256" key="4">
    <source>
        <dbReference type="ARBA" id="ARBA00022843"/>
    </source>
</evidence>
<dbReference type="SMART" id="SM00513">
    <property type="entry name" value="SAP"/>
    <property type="match status" value="1"/>
</dbReference>
<feature type="region of interest" description="Disordered" evidence="14">
    <location>
        <begin position="152"/>
        <end position="210"/>
    </location>
</feature>
<dbReference type="InParanoid" id="A0A6P5IHZ5"/>
<keyword evidence="16" id="KW-1185">Reference proteome</keyword>
<evidence type="ECO:0000256" key="11">
    <source>
        <dbReference type="ARBA" id="ARBA00069373"/>
    </source>
</evidence>
<dbReference type="SMART" id="SM00707">
    <property type="entry name" value="RPEL"/>
    <property type="match status" value="3"/>
</dbReference>
<dbReference type="Gene3D" id="6.10.150.10">
    <property type="match status" value="1"/>
</dbReference>
<feature type="compositionally biased region" description="Polar residues" evidence="14">
    <location>
        <begin position="662"/>
        <end position="672"/>
    </location>
</feature>
<feature type="compositionally biased region" description="Acidic residues" evidence="14">
    <location>
        <begin position="152"/>
        <end position="161"/>
    </location>
</feature>
<evidence type="ECO:0000256" key="6">
    <source>
        <dbReference type="ARBA" id="ARBA00023054"/>
    </source>
</evidence>
<comment type="subcellular location">
    <subcellularLocation>
        <location evidence="1">Nucleus</location>
    </subcellularLocation>
</comment>
<feature type="compositionally biased region" description="Polar residues" evidence="14">
    <location>
        <begin position="170"/>
        <end position="201"/>
    </location>
</feature>
<dbReference type="CTD" id="93649"/>
<keyword evidence="6 13" id="KW-0175">Coiled coil</keyword>
<feature type="coiled-coil region" evidence="13">
    <location>
        <begin position="553"/>
        <end position="594"/>
    </location>
</feature>
<evidence type="ECO:0000256" key="12">
    <source>
        <dbReference type="PROSITE-ProRule" id="PRU00401"/>
    </source>
</evidence>
<dbReference type="FunCoup" id="A0A6P5IHZ5">
    <property type="interactions" value="971"/>
</dbReference>
<feature type="compositionally biased region" description="Polar residues" evidence="14">
    <location>
        <begin position="709"/>
        <end position="736"/>
    </location>
</feature>
<dbReference type="GO" id="GO:0045944">
    <property type="term" value="P:positive regulation of transcription by RNA polymerase II"/>
    <property type="evidence" value="ECO:0007669"/>
    <property type="project" value="UniProtKB-ARBA"/>
</dbReference>
<organism evidence="16 17">
    <name type="scientific">Phascolarctos cinereus</name>
    <name type="common">Koala</name>
    <dbReference type="NCBI Taxonomy" id="38626"/>
    <lineage>
        <taxon>Eukaryota</taxon>
        <taxon>Metazoa</taxon>
        <taxon>Chordata</taxon>
        <taxon>Craniata</taxon>
        <taxon>Vertebrata</taxon>
        <taxon>Euteleostomi</taxon>
        <taxon>Mammalia</taxon>
        <taxon>Metatheria</taxon>
        <taxon>Diprotodontia</taxon>
        <taxon>Phascolarctidae</taxon>
        <taxon>Phascolarctos</taxon>
    </lineage>
</organism>
<name>A0A6P5IHZ5_PHACI</name>
<evidence type="ECO:0000313" key="17">
    <source>
        <dbReference type="RefSeq" id="XP_020821630.1"/>
    </source>
</evidence>
<dbReference type="GO" id="GO:0051147">
    <property type="term" value="P:regulation of muscle cell differentiation"/>
    <property type="evidence" value="ECO:0007669"/>
    <property type="project" value="UniProtKB-ARBA"/>
</dbReference>
<feature type="region of interest" description="Disordered" evidence="14">
    <location>
        <begin position="662"/>
        <end position="736"/>
    </location>
</feature>
<evidence type="ECO:0000256" key="5">
    <source>
        <dbReference type="ARBA" id="ARBA00023015"/>
    </source>
</evidence>
<evidence type="ECO:0000256" key="14">
    <source>
        <dbReference type="SAM" id="MobiDB-lite"/>
    </source>
</evidence>
<feature type="compositionally biased region" description="Basic residues" evidence="14">
    <location>
        <begin position="283"/>
        <end position="300"/>
    </location>
</feature>
<gene>
    <name evidence="17" type="primary">MYOCD</name>
</gene>
<evidence type="ECO:0000256" key="2">
    <source>
        <dbReference type="ARBA" id="ARBA00022553"/>
    </source>
</evidence>
<dbReference type="PROSITE" id="PS51073">
    <property type="entry name" value="RPEL"/>
    <property type="match status" value="1"/>
</dbReference>
<dbReference type="Gene3D" id="6.10.140.2040">
    <property type="match status" value="1"/>
</dbReference>
<feature type="domain" description="SAP" evidence="15">
    <location>
        <begin position="403"/>
        <end position="437"/>
    </location>
</feature>
<evidence type="ECO:0000256" key="13">
    <source>
        <dbReference type="SAM" id="Coils"/>
    </source>
</evidence>
<keyword evidence="7" id="KW-0010">Activator</keyword>
<accession>A0A6P5IHZ5</accession>
<evidence type="ECO:0000256" key="8">
    <source>
        <dbReference type="ARBA" id="ARBA00023163"/>
    </source>
</evidence>
<dbReference type="AlphaFoldDB" id="A0A6P5IHZ5"/>
<keyword evidence="8" id="KW-0804">Transcription</keyword>
<evidence type="ECO:0000256" key="1">
    <source>
        <dbReference type="ARBA" id="ARBA00004123"/>
    </source>
</evidence>
<dbReference type="RefSeq" id="XP_020821630.1">
    <property type="nucleotide sequence ID" value="XM_020965971.1"/>
</dbReference>
<dbReference type="PANTHER" id="PTHR22793:SF11">
    <property type="entry name" value="MYOCARDIN"/>
    <property type="match status" value="1"/>
</dbReference>
<dbReference type="KEGG" id="pcw:110193932"/>
<reference evidence="17" key="1">
    <citation type="submission" date="2025-08" db="UniProtKB">
        <authorList>
            <consortium name="RefSeq"/>
        </authorList>
    </citation>
    <scope>IDENTIFICATION</scope>
    <source>
        <tissue evidence="17">Spleen</tissue>
    </source>
</reference>